<feature type="compositionally biased region" description="Gly residues" evidence="1">
    <location>
        <begin position="531"/>
        <end position="544"/>
    </location>
</feature>
<evidence type="ECO:0000313" key="2">
    <source>
        <dbReference type="EMBL" id="CAB4958041.1"/>
    </source>
</evidence>
<evidence type="ECO:0000256" key="1">
    <source>
        <dbReference type="SAM" id="MobiDB-lite"/>
    </source>
</evidence>
<name>A0A6J7KRG6_9ZZZZ</name>
<feature type="region of interest" description="Disordered" evidence="1">
    <location>
        <begin position="24"/>
        <end position="47"/>
    </location>
</feature>
<gene>
    <name evidence="2" type="ORF">UFOPK3564_03886</name>
</gene>
<feature type="region of interest" description="Disordered" evidence="1">
    <location>
        <begin position="524"/>
        <end position="546"/>
    </location>
</feature>
<protein>
    <submittedName>
        <fullName evidence="2">Unannotated protein</fullName>
    </submittedName>
</protein>
<feature type="region of interest" description="Disordered" evidence="1">
    <location>
        <begin position="572"/>
        <end position="594"/>
    </location>
</feature>
<dbReference type="EMBL" id="CAFBMK010000435">
    <property type="protein sequence ID" value="CAB4958041.1"/>
    <property type="molecule type" value="Genomic_DNA"/>
</dbReference>
<proteinExistence type="predicted"/>
<feature type="compositionally biased region" description="Basic and acidic residues" evidence="1">
    <location>
        <begin position="27"/>
        <end position="37"/>
    </location>
</feature>
<reference evidence="2" key="1">
    <citation type="submission" date="2020-05" db="EMBL/GenBank/DDBJ databases">
        <authorList>
            <person name="Chiriac C."/>
            <person name="Salcher M."/>
            <person name="Ghai R."/>
            <person name="Kavagutti S V."/>
        </authorList>
    </citation>
    <scope>NUCLEOTIDE SEQUENCE</scope>
</reference>
<accession>A0A6J7KRG6</accession>
<organism evidence="2">
    <name type="scientific">freshwater metagenome</name>
    <dbReference type="NCBI Taxonomy" id="449393"/>
    <lineage>
        <taxon>unclassified sequences</taxon>
        <taxon>metagenomes</taxon>
        <taxon>ecological metagenomes</taxon>
    </lineage>
</organism>
<feature type="compositionally biased region" description="Low complexity" evidence="1">
    <location>
        <begin position="572"/>
        <end position="585"/>
    </location>
</feature>
<sequence length="594" mass="63513">MDRVLLEVLQRVVHPAHVPLEAEAEAADIRGPRDAGPRGRLLGGGDRPGLPRVDDLVHLLQERDGLEVLAAPVDVGHPLALLAGVVEVEHGRHGVDPQAVDVELLHPVEGGRQEEVADLVATEVEDQRAPVGVRPAAGVRVLVERGAVELGQRPGVAREVRGDPVQEDADAALVHAIDERPEVVRRAVARRRGEVRGHLVAPGARERVAHHGQQLDVREAHLGRVVRELVREVRVAQELVALAAAPRGQVHLVDRHGAGEVVRRVAPGGPLVVAPLVGRLVDDGVRLRRDLRPERERVRVELERPVLGADLVLVGLAVADAGDEELPDAGRAERAHRVQAAVPAVELAYDGDRARVRRPHREGGAALAVELGDVRAELLPQRLVPALAHEVQVELADGRGVAVRVPDLEAAVLAVVHAEVVPQGQARTGDRGLEQAGVVEALGLHRRAALGVHGDGEGVGSPGTDDEAVAVRGRVRAQQRVRVRQVAGDQGVHVALQRRRVRDDRRLGRRHRGELRLGRRVLRGRDRAGRGGRGGGPVAGGGGRPRLLALRRRRLRGGRLAGRSVLRAHAIGSSSRRAMAAAGIGTQSGRWSSS</sequence>
<dbReference type="AlphaFoldDB" id="A0A6J7KRG6"/>